<reference evidence="2" key="2">
    <citation type="journal article" date="2022" name="BMC Genomics">
        <title>Comparative genome analysis of mycobacteria focusing on tRNA and non-coding RNA.</title>
        <authorList>
            <person name="Behra P.R.K."/>
            <person name="Pettersson B.M.F."/>
            <person name="Ramesh M."/>
            <person name="Das S."/>
            <person name="Dasgupta S."/>
            <person name="Kirsebom L.A."/>
        </authorList>
    </citation>
    <scope>NUCLEOTIDE SEQUENCE</scope>
    <source>
        <strain evidence="2">CCUG 55640</strain>
    </source>
</reference>
<evidence type="ECO:0000313" key="2">
    <source>
        <dbReference type="EMBL" id="MCV7381581.1"/>
    </source>
</evidence>
<dbReference type="Gene3D" id="2.40.50.140">
    <property type="entry name" value="Nucleic acid-binding proteins"/>
    <property type="match status" value="1"/>
</dbReference>
<dbReference type="Proteomes" id="UP001141650">
    <property type="component" value="Unassembled WGS sequence"/>
</dbReference>
<evidence type="ECO:0000313" key="3">
    <source>
        <dbReference type="Proteomes" id="UP001141650"/>
    </source>
</evidence>
<dbReference type="RefSeq" id="WP_142276574.1">
    <property type="nucleotide sequence ID" value="NZ_JACKVH010000022.1"/>
</dbReference>
<comment type="caution">
    <text evidence="2">The sequence shown here is derived from an EMBL/GenBank/DDBJ whole genome shotgun (WGS) entry which is preliminary data.</text>
</comment>
<dbReference type="AlphaFoldDB" id="A0AA42C0H9"/>
<evidence type="ECO:0000256" key="1">
    <source>
        <dbReference type="SAM" id="MobiDB-lite"/>
    </source>
</evidence>
<proteinExistence type="predicted"/>
<gene>
    <name evidence="2" type="ORF">H7K38_23410</name>
</gene>
<organism evidence="2 3">
    <name type="scientific">Mycobacterium alsense</name>
    <dbReference type="NCBI Taxonomy" id="324058"/>
    <lineage>
        <taxon>Bacteria</taxon>
        <taxon>Bacillati</taxon>
        <taxon>Actinomycetota</taxon>
        <taxon>Actinomycetes</taxon>
        <taxon>Mycobacteriales</taxon>
        <taxon>Mycobacteriaceae</taxon>
        <taxon>Mycobacterium</taxon>
    </lineage>
</organism>
<name>A0AA42C0H9_9MYCO</name>
<accession>A0AA42C0H9</accession>
<dbReference type="InterPro" id="IPR012340">
    <property type="entry name" value="NA-bd_OB-fold"/>
</dbReference>
<protein>
    <submittedName>
        <fullName evidence="2">Uncharacterized protein</fullName>
    </submittedName>
</protein>
<sequence length="125" mass="13766">MSLPVLSGRGFLLSEGVELQVSDRTGVSYARLPLSFRNNHKNDAGEWEFDREIRVDATVFGPLAEYLADNVTGRQDLWVSGEPYMEEYEGKTYVRLNVLAAAPVGKPRAKAAAGSNGKSGKRFPF</sequence>
<feature type="region of interest" description="Disordered" evidence="1">
    <location>
        <begin position="106"/>
        <end position="125"/>
    </location>
</feature>
<dbReference type="EMBL" id="JACKVH010000022">
    <property type="protein sequence ID" value="MCV7381581.1"/>
    <property type="molecule type" value="Genomic_DNA"/>
</dbReference>
<reference evidence="2" key="1">
    <citation type="submission" date="2020-07" db="EMBL/GenBank/DDBJ databases">
        <authorList>
            <person name="Pettersson B.M.F."/>
            <person name="Behra P.R.K."/>
            <person name="Ramesh M."/>
            <person name="Das S."/>
            <person name="Dasgupta S."/>
            <person name="Kirsebom L.A."/>
        </authorList>
    </citation>
    <scope>NUCLEOTIDE SEQUENCE</scope>
    <source>
        <strain evidence="2">CCUG 55640</strain>
    </source>
</reference>